<comment type="caution">
    <text evidence="6">The sequence shown here is derived from an EMBL/GenBank/DDBJ whole genome shotgun (WGS) entry which is preliminary data.</text>
</comment>
<evidence type="ECO:0000313" key="7">
    <source>
        <dbReference type="Proteomes" id="UP000178347"/>
    </source>
</evidence>
<sequence length="241" mass="28353">MNVLAIYSQLVEKYGPQGWWPLFITQNTGNKTHGDWRVENGLTYGISFTALKKYKTKFRDPYFEIAVGAILTQNTAWKNVATAIINLYEAKALTPQKLLKLPTAKLQKLIRSAGYFRQKAKKLKLFCRWLIENYNGEIRQLSRSPKAEVRSLLLSQWGIGRETADSIALYALNKPIFVIDEYTRRICRWHGMEFKDYDEYREFFEKAFLKQGYSKQKLTKIYQKYHGLIVRWGKEDKTKKI</sequence>
<keyword evidence="2" id="KW-0479">Metal-binding</keyword>
<dbReference type="PANTHER" id="PTHR10359:SF19">
    <property type="entry name" value="DNA REPAIR GLYCOSYLASE MJ1434-RELATED"/>
    <property type="match status" value="1"/>
</dbReference>
<keyword evidence="1" id="KW-0004">4Fe-4S</keyword>
<dbReference type="InterPro" id="IPR003265">
    <property type="entry name" value="HhH-GPD_domain"/>
</dbReference>
<evidence type="ECO:0000259" key="5">
    <source>
        <dbReference type="SMART" id="SM00478"/>
    </source>
</evidence>
<dbReference type="GO" id="GO:0051539">
    <property type="term" value="F:4 iron, 4 sulfur cluster binding"/>
    <property type="evidence" value="ECO:0007669"/>
    <property type="project" value="UniProtKB-KW"/>
</dbReference>
<evidence type="ECO:0000256" key="1">
    <source>
        <dbReference type="ARBA" id="ARBA00022485"/>
    </source>
</evidence>
<dbReference type="Proteomes" id="UP000178347">
    <property type="component" value="Unassembled WGS sequence"/>
</dbReference>
<keyword evidence="3" id="KW-0408">Iron</keyword>
<dbReference type="GO" id="GO:0046872">
    <property type="term" value="F:metal ion binding"/>
    <property type="evidence" value="ECO:0007669"/>
    <property type="project" value="UniProtKB-KW"/>
</dbReference>
<dbReference type="GO" id="GO:0003824">
    <property type="term" value="F:catalytic activity"/>
    <property type="evidence" value="ECO:0007669"/>
    <property type="project" value="InterPro"/>
</dbReference>
<reference evidence="6 7" key="1">
    <citation type="journal article" date="2016" name="Nat. Commun.">
        <title>Thousands of microbial genomes shed light on interconnected biogeochemical processes in an aquifer system.</title>
        <authorList>
            <person name="Anantharaman K."/>
            <person name="Brown C.T."/>
            <person name="Hug L.A."/>
            <person name="Sharon I."/>
            <person name="Castelle C.J."/>
            <person name="Probst A.J."/>
            <person name="Thomas B.C."/>
            <person name="Singh A."/>
            <person name="Wilkins M.J."/>
            <person name="Karaoz U."/>
            <person name="Brodie E.L."/>
            <person name="Williams K.H."/>
            <person name="Hubbard S.S."/>
            <person name="Banfield J.F."/>
        </authorList>
    </citation>
    <scope>NUCLEOTIDE SEQUENCE [LARGE SCALE GENOMIC DNA]</scope>
</reference>
<dbReference type="AlphaFoldDB" id="A0A1F6MQT3"/>
<proteinExistence type="predicted"/>
<feature type="domain" description="HhH-GPD" evidence="5">
    <location>
        <begin position="71"/>
        <end position="235"/>
    </location>
</feature>
<dbReference type="GO" id="GO:0006284">
    <property type="term" value="P:base-excision repair"/>
    <property type="evidence" value="ECO:0007669"/>
    <property type="project" value="InterPro"/>
</dbReference>
<organism evidence="6 7">
    <name type="scientific">Candidatus Magasanikbacteria bacterium RIFCSPLOWO2_12_FULL_43_12</name>
    <dbReference type="NCBI Taxonomy" id="1798692"/>
    <lineage>
        <taxon>Bacteria</taxon>
        <taxon>Candidatus Magasanikiibacteriota</taxon>
    </lineage>
</organism>
<dbReference type="CDD" id="cd00056">
    <property type="entry name" value="ENDO3c"/>
    <property type="match status" value="1"/>
</dbReference>
<evidence type="ECO:0000313" key="6">
    <source>
        <dbReference type="EMBL" id="OGH74024.1"/>
    </source>
</evidence>
<dbReference type="PANTHER" id="PTHR10359">
    <property type="entry name" value="A/G-SPECIFIC ADENINE GLYCOSYLASE/ENDONUCLEASE III"/>
    <property type="match status" value="1"/>
</dbReference>
<dbReference type="Pfam" id="PF00730">
    <property type="entry name" value="HhH-GPD"/>
    <property type="match status" value="1"/>
</dbReference>
<protein>
    <recommendedName>
        <fullName evidence="5">HhH-GPD domain-containing protein</fullName>
    </recommendedName>
</protein>
<accession>A0A1F6MQT3</accession>
<dbReference type="EMBL" id="MFQN01000031">
    <property type="protein sequence ID" value="OGH74024.1"/>
    <property type="molecule type" value="Genomic_DNA"/>
</dbReference>
<evidence type="ECO:0000256" key="4">
    <source>
        <dbReference type="ARBA" id="ARBA00023014"/>
    </source>
</evidence>
<dbReference type="SUPFAM" id="SSF48150">
    <property type="entry name" value="DNA-glycosylase"/>
    <property type="match status" value="1"/>
</dbReference>
<dbReference type="InterPro" id="IPR023170">
    <property type="entry name" value="HhH_base_excis_C"/>
</dbReference>
<evidence type="ECO:0000256" key="2">
    <source>
        <dbReference type="ARBA" id="ARBA00022723"/>
    </source>
</evidence>
<keyword evidence="4" id="KW-0411">Iron-sulfur</keyword>
<dbReference type="Gene3D" id="1.10.1670.10">
    <property type="entry name" value="Helix-hairpin-Helix base-excision DNA repair enzymes (C-terminal)"/>
    <property type="match status" value="1"/>
</dbReference>
<dbReference type="SMART" id="SM00478">
    <property type="entry name" value="ENDO3c"/>
    <property type="match status" value="1"/>
</dbReference>
<dbReference type="InterPro" id="IPR011257">
    <property type="entry name" value="DNA_glycosylase"/>
</dbReference>
<dbReference type="Gene3D" id="1.10.340.30">
    <property type="entry name" value="Hypothetical protein, domain 2"/>
    <property type="match status" value="1"/>
</dbReference>
<gene>
    <name evidence="6" type="ORF">A3G00_01895</name>
</gene>
<evidence type="ECO:0000256" key="3">
    <source>
        <dbReference type="ARBA" id="ARBA00023004"/>
    </source>
</evidence>
<name>A0A1F6MQT3_9BACT</name>